<sequence length="564" mass="60967">MSQLNVRTCHASLAIERSSGSLRKAEWTCGDDPPFGNGRFQLASLLNVAIAAAAYILHYESFRITAGVMDHWCRRPEAFANLSVKQTASTAAAPVREAPFGGANNRVVPCTSWEFDLDKYGNNAVSQWALVCGRAWLISLARLVYAAACIVSTPLVSRLADRAGRKLIVFGTIPVIIITGVASSLPNGFHIFVAVRAVVSAATSSAVPPLFSIFWEVSPPSQAPLYCIGFIVVIVVITDSALATAEALKSGWATVQLILMVPTFLMVALYFTVEESPSWLVATGRAAEAERVSLHLAKINGVAATRCRELFALQLRRQSPDATETVEQSNACSTRLRRRTILIVYMWVAFGYAHDSYVTTDGIPVSGPVKVIVPVACLCGCLLCARWVRRIGPKSTVVVNGLVFSASLAALTATSVEDETFLRNVFIVVTKVSGYCTLSNFCVLTILLYPTTTHCAAAAIAVISNRVGDTLAQMSTVLIGPKWHLGNGLSLAAAALAFFVIAGAYLPDEPGTGACQVRVPDRRRSSAGEELKRAFRETLKPLRVKRSKLDDKKTRRKSMNFLTY</sequence>
<name>A0ACB7S3E8_HYAAI</name>
<comment type="caution">
    <text evidence="1">The sequence shown here is derived from an EMBL/GenBank/DDBJ whole genome shotgun (WGS) entry which is preliminary data.</text>
</comment>
<dbReference type="Proteomes" id="UP000821845">
    <property type="component" value="Chromosome 6"/>
</dbReference>
<gene>
    <name evidence="1" type="ORF">HPB50_022377</name>
</gene>
<reference evidence="1" key="1">
    <citation type="submission" date="2020-05" db="EMBL/GenBank/DDBJ databases">
        <title>Large-scale comparative analyses of tick genomes elucidate their genetic diversity and vector capacities.</title>
        <authorList>
            <person name="Jia N."/>
            <person name="Wang J."/>
            <person name="Shi W."/>
            <person name="Du L."/>
            <person name="Sun Y."/>
            <person name="Zhan W."/>
            <person name="Jiang J."/>
            <person name="Wang Q."/>
            <person name="Zhang B."/>
            <person name="Ji P."/>
            <person name="Sakyi L.B."/>
            <person name="Cui X."/>
            <person name="Yuan T."/>
            <person name="Jiang B."/>
            <person name="Yang W."/>
            <person name="Lam T.T.-Y."/>
            <person name="Chang Q."/>
            <person name="Ding S."/>
            <person name="Wang X."/>
            <person name="Zhu J."/>
            <person name="Ruan X."/>
            <person name="Zhao L."/>
            <person name="Wei J."/>
            <person name="Que T."/>
            <person name="Du C."/>
            <person name="Cheng J."/>
            <person name="Dai P."/>
            <person name="Han X."/>
            <person name="Huang E."/>
            <person name="Gao Y."/>
            <person name="Liu J."/>
            <person name="Shao H."/>
            <person name="Ye R."/>
            <person name="Li L."/>
            <person name="Wei W."/>
            <person name="Wang X."/>
            <person name="Wang C."/>
            <person name="Yang T."/>
            <person name="Huo Q."/>
            <person name="Li W."/>
            <person name="Guo W."/>
            <person name="Chen H."/>
            <person name="Zhou L."/>
            <person name="Ni X."/>
            <person name="Tian J."/>
            <person name="Zhou Y."/>
            <person name="Sheng Y."/>
            <person name="Liu T."/>
            <person name="Pan Y."/>
            <person name="Xia L."/>
            <person name="Li J."/>
            <person name="Zhao F."/>
            <person name="Cao W."/>
        </authorList>
    </citation>
    <scope>NUCLEOTIDE SEQUENCE</scope>
    <source>
        <strain evidence="1">Hyas-2018</strain>
    </source>
</reference>
<evidence type="ECO:0000313" key="1">
    <source>
        <dbReference type="EMBL" id="KAH6929000.1"/>
    </source>
</evidence>
<keyword evidence="2" id="KW-1185">Reference proteome</keyword>
<organism evidence="1 2">
    <name type="scientific">Hyalomma asiaticum</name>
    <name type="common">Tick</name>
    <dbReference type="NCBI Taxonomy" id="266040"/>
    <lineage>
        <taxon>Eukaryota</taxon>
        <taxon>Metazoa</taxon>
        <taxon>Ecdysozoa</taxon>
        <taxon>Arthropoda</taxon>
        <taxon>Chelicerata</taxon>
        <taxon>Arachnida</taxon>
        <taxon>Acari</taxon>
        <taxon>Parasitiformes</taxon>
        <taxon>Ixodida</taxon>
        <taxon>Ixodoidea</taxon>
        <taxon>Ixodidae</taxon>
        <taxon>Hyalomminae</taxon>
        <taxon>Hyalomma</taxon>
    </lineage>
</organism>
<evidence type="ECO:0000313" key="2">
    <source>
        <dbReference type="Proteomes" id="UP000821845"/>
    </source>
</evidence>
<dbReference type="EMBL" id="CM023486">
    <property type="protein sequence ID" value="KAH6929000.1"/>
    <property type="molecule type" value="Genomic_DNA"/>
</dbReference>
<protein>
    <submittedName>
        <fullName evidence="1">Uncharacterized protein</fullName>
    </submittedName>
</protein>
<proteinExistence type="predicted"/>
<accession>A0ACB7S3E8</accession>